<dbReference type="RefSeq" id="WP_015771779.1">
    <property type="nucleotide sequence ID" value="NC_013174.1"/>
</dbReference>
<dbReference type="Proteomes" id="UP000000628">
    <property type="component" value="Chromosome"/>
</dbReference>
<accession>C7R4Y1</accession>
<name>C7R4Y1_JONDD</name>
<dbReference type="HOGENOM" id="CLU_054942_0_0_11"/>
<dbReference type="STRING" id="471856.Jden_1502"/>
<dbReference type="KEGG" id="jde:Jden_1502"/>
<protein>
    <submittedName>
        <fullName evidence="1">Uncharacterized protein</fullName>
    </submittedName>
</protein>
<dbReference type="OrthoDB" id="5447244at2"/>
<sequence length="409" mass="45186">MTDLFARGELRDFLSKRLASVKRSLETMPEDEVLARSTDDLVSQLVESAALDALSVGADAVDGGVAEVTIERYDQFDRAYYKSPGFRIHAVFELTGDTELLHYAPSKRLLTRFDAQVGNGTITVRIEQPGSAPNADAAKQAIDREIGKIRTMAGHSTRDVQAFNQGLDRQLRPAIESRKKLLQDRRDLAGALGFPLKKRSDAPAQVPFKRKGMGVQGTTRQSHRTPYRDEPALTEAQYEDAISVISSALLSMERTPSVVAGKDEEELRDYVLVMLNGTFQGAATGETFVKSGKTDILVRVEDRHVFVGECKWWKGSKALGAAIDQLLGYMPWRDEKAALIIFINNKDASAVFDKVDTAVRRHAAYKRVGSSSSDPTKRLNHILGHPDDLEREIQLAVLFAVLPIGSDKC</sequence>
<proteinExistence type="predicted"/>
<dbReference type="EMBL" id="CP001706">
    <property type="protein sequence ID" value="ACV09151.1"/>
    <property type="molecule type" value="Genomic_DNA"/>
</dbReference>
<gene>
    <name evidence="1" type="ordered locus">Jden_1502</name>
</gene>
<dbReference type="eggNOG" id="ENOG502Z9Z0">
    <property type="taxonomic scope" value="Bacteria"/>
</dbReference>
<evidence type="ECO:0000313" key="2">
    <source>
        <dbReference type="Proteomes" id="UP000000628"/>
    </source>
</evidence>
<reference evidence="1 2" key="1">
    <citation type="journal article" date="2009" name="Stand. Genomic Sci.">
        <title>Complete genome sequence of Jonesia denitrificans type strain (Prevot 55134).</title>
        <authorList>
            <person name="Pukall R."/>
            <person name="Gehrich-Schroter G."/>
            <person name="Lapidus A."/>
            <person name="Nolan M."/>
            <person name="Glavina Del Rio T."/>
            <person name="Lucas S."/>
            <person name="Chen F."/>
            <person name="Tice H."/>
            <person name="Pitluck S."/>
            <person name="Cheng J.F."/>
            <person name="Copeland A."/>
            <person name="Saunders E."/>
            <person name="Brettin T."/>
            <person name="Detter J.C."/>
            <person name="Bruce D."/>
            <person name="Goodwin L."/>
            <person name="Pati A."/>
            <person name="Ivanova N."/>
            <person name="Mavromatis K."/>
            <person name="Ovchinnikova G."/>
            <person name="Chen A."/>
            <person name="Palaniappan K."/>
            <person name="Land M."/>
            <person name="Hauser L."/>
            <person name="Chang Y.J."/>
            <person name="Jeffries C.D."/>
            <person name="Chain P."/>
            <person name="Goker M."/>
            <person name="Bristow J."/>
            <person name="Eisen J.A."/>
            <person name="Markowitz V."/>
            <person name="Hugenholtz P."/>
            <person name="Kyrpides N.C."/>
            <person name="Klenk H.P."/>
            <person name="Han C."/>
        </authorList>
    </citation>
    <scope>NUCLEOTIDE SEQUENCE [LARGE SCALE GENOMIC DNA]</scope>
    <source>
        <strain evidence="2">ATCC 14870 / DSM 20603 / BCRC 15368 / CIP 55.134 / JCM 11481 / NBRC 15587 / NCTC 10816 / Prevot 55134</strain>
    </source>
</reference>
<keyword evidence="2" id="KW-1185">Reference proteome</keyword>
<organism evidence="1 2">
    <name type="scientific">Jonesia denitrificans (strain ATCC 14870 / DSM 20603 / BCRC 15368 / CIP 55.134 / JCM 11481 / NBRC 15587 / NCTC 10816 / Prevot 55134)</name>
    <name type="common">Listeria denitrificans</name>
    <dbReference type="NCBI Taxonomy" id="471856"/>
    <lineage>
        <taxon>Bacteria</taxon>
        <taxon>Bacillati</taxon>
        <taxon>Actinomycetota</taxon>
        <taxon>Actinomycetes</taxon>
        <taxon>Micrococcales</taxon>
        <taxon>Jonesiaceae</taxon>
        <taxon>Jonesia</taxon>
    </lineage>
</organism>
<evidence type="ECO:0000313" key="1">
    <source>
        <dbReference type="EMBL" id="ACV09151.1"/>
    </source>
</evidence>
<dbReference type="AlphaFoldDB" id="C7R4Y1"/>